<organism evidence="1 2">
    <name type="scientific">Microbacterium jejuense</name>
    <dbReference type="NCBI Taxonomy" id="1263637"/>
    <lineage>
        <taxon>Bacteria</taxon>
        <taxon>Bacillati</taxon>
        <taxon>Actinomycetota</taxon>
        <taxon>Actinomycetes</taxon>
        <taxon>Micrococcales</taxon>
        <taxon>Microbacteriaceae</taxon>
        <taxon>Microbacterium</taxon>
    </lineage>
</organism>
<evidence type="ECO:0000313" key="1">
    <source>
        <dbReference type="EMBL" id="MBW9092474.1"/>
    </source>
</evidence>
<keyword evidence="2" id="KW-1185">Reference proteome</keyword>
<dbReference type="EMBL" id="JAEUAW010000002">
    <property type="protein sequence ID" value="MBW9092474.1"/>
    <property type="molecule type" value="Genomic_DNA"/>
</dbReference>
<sequence>MDAAARGQSGFVVTCYGGVRAPGPNSLEGVRMRASAVAAAIERRIIRR</sequence>
<name>A0ABS7HJ02_9MICO</name>
<protein>
    <recommendedName>
        <fullName evidence="3">CinA C-terminal domain-containing protein</fullName>
    </recommendedName>
</protein>
<gene>
    <name evidence="1" type="ORF">JNB62_02120</name>
</gene>
<dbReference type="Proteomes" id="UP001196843">
    <property type="component" value="Unassembled WGS sequence"/>
</dbReference>
<evidence type="ECO:0000313" key="2">
    <source>
        <dbReference type="Proteomes" id="UP001196843"/>
    </source>
</evidence>
<reference evidence="1 2" key="1">
    <citation type="journal article" date="2021" name="MBio">
        <title>Poor Competitiveness of Bradyrhizobium in Pigeon Pea Root Colonization in Indian Soils.</title>
        <authorList>
            <person name="Chalasani D."/>
            <person name="Basu A."/>
            <person name="Pullabhotla S.V.S.R.N."/>
            <person name="Jorrin B."/>
            <person name="Neal A.L."/>
            <person name="Poole P.S."/>
            <person name="Podile A.R."/>
            <person name="Tkacz A."/>
        </authorList>
    </citation>
    <scope>NUCLEOTIDE SEQUENCE [LARGE SCALE GENOMIC DNA]</scope>
    <source>
        <strain evidence="1 2">HU14</strain>
    </source>
</reference>
<proteinExistence type="predicted"/>
<accession>A0ABS7HJ02</accession>
<comment type="caution">
    <text evidence="1">The sequence shown here is derived from an EMBL/GenBank/DDBJ whole genome shotgun (WGS) entry which is preliminary data.</text>
</comment>
<dbReference type="RefSeq" id="WP_220299233.1">
    <property type="nucleotide sequence ID" value="NZ_JAEUAW010000002.1"/>
</dbReference>
<evidence type="ECO:0008006" key="3">
    <source>
        <dbReference type="Google" id="ProtNLM"/>
    </source>
</evidence>